<dbReference type="PANTHER" id="PTHR43343:SF3">
    <property type="entry name" value="PROTEASE DO-LIKE 8, CHLOROPLASTIC"/>
    <property type="match status" value="1"/>
</dbReference>
<dbReference type="PRINTS" id="PR00834">
    <property type="entry name" value="PROTEASES2C"/>
</dbReference>
<organism evidence="6 7">
    <name type="scientific">Salinispira pacifica</name>
    <dbReference type="NCBI Taxonomy" id="1307761"/>
    <lineage>
        <taxon>Bacteria</taxon>
        <taxon>Pseudomonadati</taxon>
        <taxon>Spirochaetota</taxon>
        <taxon>Spirochaetia</taxon>
        <taxon>Spirochaetales</taxon>
        <taxon>Spirochaetaceae</taxon>
        <taxon>Salinispira</taxon>
    </lineage>
</organism>
<feature type="domain" description="PDZ" evidence="5">
    <location>
        <begin position="305"/>
        <end position="404"/>
    </location>
</feature>
<keyword evidence="4" id="KW-0720">Serine protease</keyword>
<comment type="similarity">
    <text evidence="1">Belongs to the peptidase S1C family.</text>
</comment>
<gene>
    <name evidence="6" type="ORF">L21SP2_0906</name>
</gene>
<dbReference type="Pfam" id="PF13365">
    <property type="entry name" value="Trypsin_2"/>
    <property type="match status" value="1"/>
</dbReference>
<dbReference type="GO" id="GO:0004252">
    <property type="term" value="F:serine-type endopeptidase activity"/>
    <property type="evidence" value="ECO:0007669"/>
    <property type="project" value="InterPro"/>
</dbReference>
<proteinExistence type="inferred from homology"/>
<dbReference type="SUPFAM" id="SSF50494">
    <property type="entry name" value="Trypsin-like serine proteases"/>
    <property type="match status" value="1"/>
</dbReference>
<protein>
    <submittedName>
        <fullName evidence="6">HtrA protease/chaperone protein</fullName>
    </submittedName>
</protein>
<evidence type="ECO:0000256" key="3">
    <source>
        <dbReference type="ARBA" id="ARBA00022801"/>
    </source>
</evidence>
<sequence length="423" mass="45988">MYIIPMRKKDLRQNIMLVLLGGMLTLILALGFGLINLPWLNRDEPVTIARDGTETEGKSVQGIQPVLDLQSDDPYIRPAFDGSESLTEDEYNNIQVYQMRNEAVVNVSTEVISYSFFFEPVPQEGSTGSGSIIDKRGYVLTNVHVIEDAVAVYVTLSDGERVEAEIVGSDPENDLAVLKFDPGDRDLQTIPLGDSSELRVGQKVLAIGNPFSFDRTLTTGVISGLGRPIQNSNGTIIQGMIQTDASINPGNSGGPLLNSSGSLIGVNTMIYSPSGGSVGVGFAVPINTVRRVLPDLLEYGQVNRGWLDINPIQLFPELVSYADLPVDRGILISRIDSGGEAAEAGLRGGSRNNAVRYGNTIIYLGGDVIVEIDGTPTYTIAHLYEALEDNRPGDVVDVVYYRGGRRRETQVELIKRPEQFLLN</sequence>
<dbReference type="InterPro" id="IPR036034">
    <property type="entry name" value="PDZ_sf"/>
</dbReference>
<dbReference type="PANTHER" id="PTHR43343">
    <property type="entry name" value="PEPTIDASE S12"/>
    <property type="match status" value="1"/>
</dbReference>
<dbReference type="STRING" id="1307761.L21SP2_0906"/>
<evidence type="ECO:0000259" key="5">
    <source>
        <dbReference type="SMART" id="SM00228"/>
    </source>
</evidence>
<evidence type="ECO:0000313" key="6">
    <source>
        <dbReference type="EMBL" id="AHC14326.1"/>
    </source>
</evidence>
<dbReference type="GO" id="GO:0006508">
    <property type="term" value="P:proteolysis"/>
    <property type="evidence" value="ECO:0007669"/>
    <property type="project" value="UniProtKB-KW"/>
</dbReference>
<dbReference type="HOGENOM" id="CLU_020120_2_0_12"/>
<dbReference type="SMART" id="SM00228">
    <property type="entry name" value="PDZ"/>
    <property type="match status" value="1"/>
</dbReference>
<accession>V5WGN6</accession>
<evidence type="ECO:0000256" key="4">
    <source>
        <dbReference type="ARBA" id="ARBA00022825"/>
    </source>
</evidence>
<dbReference type="PATRIC" id="fig|1307761.3.peg.907"/>
<dbReference type="InterPro" id="IPR051201">
    <property type="entry name" value="Chloro_Bact_Ser_Proteases"/>
</dbReference>
<dbReference type="FunFam" id="2.40.10.10:FF:000001">
    <property type="entry name" value="Periplasmic serine protease DegS"/>
    <property type="match status" value="1"/>
</dbReference>
<keyword evidence="2 6" id="KW-0645">Protease</keyword>
<dbReference type="InterPro" id="IPR001940">
    <property type="entry name" value="Peptidase_S1C"/>
</dbReference>
<keyword evidence="3" id="KW-0378">Hydrolase</keyword>
<dbReference type="InterPro" id="IPR001478">
    <property type="entry name" value="PDZ"/>
</dbReference>
<reference evidence="6 7" key="1">
    <citation type="journal article" date="2015" name="Stand. Genomic Sci.">
        <title>Complete genome sequence and description of Salinispira pacifica gen. nov., sp. nov., a novel spirochaete isolated form a hypersaline microbial mat.</title>
        <authorList>
            <person name="Ben Hania W."/>
            <person name="Joseph M."/>
            <person name="Schumann P."/>
            <person name="Bunk B."/>
            <person name="Fiebig A."/>
            <person name="Sproer C."/>
            <person name="Klenk H.P."/>
            <person name="Fardeau M.L."/>
            <person name="Spring S."/>
        </authorList>
    </citation>
    <scope>NUCLEOTIDE SEQUENCE [LARGE SCALE GENOMIC DNA]</scope>
    <source>
        <strain evidence="6 7">L21-RPul-D2</strain>
    </source>
</reference>
<dbReference type="Pfam" id="PF13180">
    <property type="entry name" value="PDZ_2"/>
    <property type="match status" value="1"/>
</dbReference>
<dbReference type="SUPFAM" id="SSF50156">
    <property type="entry name" value="PDZ domain-like"/>
    <property type="match status" value="1"/>
</dbReference>
<dbReference type="Proteomes" id="UP000018680">
    <property type="component" value="Chromosome"/>
</dbReference>
<dbReference type="Gene3D" id="2.30.42.10">
    <property type="match status" value="1"/>
</dbReference>
<evidence type="ECO:0000256" key="1">
    <source>
        <dbReference type="ARBA" id="ARBA00010541"/>
    </source>
</evidence>
<dbReference type="Gene3D" id="2.40.10.120">
    <property type="match status" value="1"/>
</dbReference>
<evidence type="ECO:0000256" key="2">
    <source>
        <dbReference type="ARBA" id="ARBA00022670"/>
    </source>
</evidence>
<keyword evidence="7" id="KW-1185">Reference proteome</keyword>
<name>V5WGN6_9SPIO</name>
<dbReference type="eggNOG" id="COG0265">
    <property type="taxonomic scope" value="Bacteria"/>
</dbReference>
<evidence type="ECO:0000313" key="7">
    <source>
        <dbReference type="Proteomes" id="UP000018680"/>
    </source>
</evidence>
<dbReference type="AlphaFoldDB" id="V5WGN6"/>
<dbReference type="InterPro" id="IPR009003">
    <property type="entry name" value="Peptidase_S1_PA"/>
</dbReference>
<dbReference type="EMBL" id="CP006939">
    <property type="protein sequence ID" value="AHC14326.1"/>
    <property type="molecule type" value="Genomic_DNA"/>
</dbReference>
<dbReference type="KEGG" id="slr:L21SP2_0906"/>